<evidence type="ECO:0000259" key="1">
    <source>
        <dbReference type="PROSITE" id="PS50994"/>
    </source>
</evidence>
<dbReference type="PROSITE" id="PS50994">
    <property type="entry name" value="INTEGRASE"/>
    <property type="match status" value="1"/>
</dbReference>
<organism evidence="2 3">
    <name type="scientific">Mesorhabditis belari</name>
    <dbReference type="NCBI Taxonomy" id="2138241"/>
    <lineage>
        <taxon>Eukaryota</taxon>
        <taxon>Metazoa</taxon>
        <taxon>Ecdysozoa</taxon>
        <taxon>Nematoda</taxon>
        <taxon>Chromadorea</taxon>
        <taxon>Rhabditida</taxon>
        <taxon>Rhabditina</taxon>
        <taxon>Rhabditomorpha</taxon>
        <taxon>Rhabditoidea</taxon>
        <taxon>Rhabditidae</taxon>
        <taxon>Mesorhabditinae</taxon>
        <taxon>Mesorhabditis</taxon>
    </lineage>
</organism>
<dbReference type="GO" id="GO:0015074">
    <property type="term" value="P:DNA integration"/>
    <property type="evidence" value="ECO:0007669"/>
    <property type="project" value="InterPro"/>
</dbReference>
<evidence type="ECO:0000313" key="3">
    <source>
        <dbReference type="WBParaSite" id="MBELARI_LOCUS169"/>
    </source>
</evidence>
<dbReference type="InterPro" id="IPR012337">
    <property type="entry name" value="RNaseH-like_sf"/>
</dbReference>
<dbReference type="GO" id="GO:0003676">
    <property type="term" value="F:nucleic acid binding"/>
    <property type="evidence" value="ECO:0007669"/>
    <property type="project" value="InterPro"/>
</dbReference>
<dbReference type="SUPFAM" id="SSF53098">
    <property type="entry name" value="Ribonuclease H-like"/>
    <property type="match status" value="1"/>
</dbReference>
<dbReference type="WBParaSite" id="MBELARI_LOCUS169">
    <property type="protein sequence ID" value="MBELARI_LOCUS169"/>
    <property type="gene ID" value="MBELARI_LOCUS169"/>
</dbReference>
<feature type="domain" description="Integrase catalytic" evidence="1">
    <location>
        <begin position="1"/>
        <end position="116"/>
    </location>
</feature>
<dbReference type="AlphaFoldDB" id="A0AAF3ESA0"/>
<evidence type="ECO:0000313" key="2">
    <source>
        <dbReference type="Proteomes" id="UP000887575"/>
    </source>
</evidence>
<dbReference type="Gene3D" id="3.30.420.10">
    <property type="entry name" value="Ribonuclease H-like superfamily/Ribonuclease H"/>
    <property type="match status" value="1"/>
</dbReference>
<proteinExistence type="predicted"/>
<reference evidence="3" key="1">
    <citation type="submission" date="2024-02" db="UniProtKB">
        <authorList>
            <consortium name="WormBaseParasite"/>
        </authorList>
    </citation>
    <scope>IDENTIFICATION</scope>
</reference>
<dbReference type="Proteomes" id="UP000887575">
    <property type="component" value="Unassembled WGS sequence"/>
</dbReference>
<keyword evidence="2" id="KW-1185">Reference proteome</keyword>
<name>A0AAF3ESA0_9BILA</name>
<protein>
    <recommendedName>
        <fullName evidence="1">Integrase catalytic domain-containing protein</fullName>
    </recommendedName>
</protein>
<sequence length="329" mass="37038">MEIFGTFGAPKILQSDNGKEFANRLVKELVNRWPSCRIMHGRPRHSQSQGSVERANQDVEKILCTQLREQQSTRWARILPIVQSTLSPGHWAITLRSNVWSKNATWVPDQEDVEIIDWSESIRGAITDNPTFFPETDDEEDAIAIAKEKEGDFVQRDKEIWHHRNGAALQQQKQAENMLEKSKNRFGAVEVGQTVRLPIDAVDRPKIDHSTLFGVVMEENQGFYQIGTTNGILQQKLTRNQFEPANNNFLSFKEVPQVESTFRAAVGSQSLTGTQADATRATPARISAFSTIEENETLGGGPVPEKEESEAVKFWFSWNAVLFGHGSSE</sequence>
<accession>A0AAF3ESA0</accession>
<dbReference type="InterPro" id="IPR001584">
    <property type="entry name" value="Integrase_cat-core"/>
</dbReference>
<dbReference type="InterPro" id="IPR036397">
    <property type="entry name" value="RNaseH_sf"/>
</dbReference>